<keyword evidence="10" id="KW-1185">Reference proteome</keyword>
<feature type="domain" description="Nudix hydrolase" evidence="8">
    <location>
        <begin position="43"/>
        <end position="172"/>
    </location>
</feature>
<dbReference type="AlphaFoldDB" id="A0A6I4IFE8"/>
<evidence type="ECO:0000256" key="6">
    <source>
        <dbReference type="ARBA" id="ARBA00032162"/>
    </source>
</evidence>
<dbReference type="CDD" id="cd03424">
    <property type="entry name" value="NUDIX_ADPRase_Nudt5_UGPPase_Nudt14"/>
    <property type="match status" value="1"/>
</dbReference>
<dbReference type="InterPro" id="IPR000086">
    <property type="entry name" value="NUDIX_hydrolase_dom"/>
</dbReference>
<dbReference type="InterPro" id="IPR020084">
    <property type="entry name" value="NUDIX_hydrolase_CS"/>
</dbReference>
<organism evidence="9 10">
    <name type="scientific">Mucilaginibacter aquatilis</name>
    <dbReference type="NCBI Taxonomy" id="1517760"/>
    <lineage>
        <taxon>Bacteria</taxon>
        <taxon>Pseudomonadati</taxon>
        <taxon>Bacteroidota</taxon>
        <taxon>Sphingobacteriia</taxon>
        <taxon>Sphingobacteriales</taxon>
        <taxon>Sphingobacteriaceae</taxon>
        <taxon>Mucilaginibacter</taxon>
    </lineage>
</organism>
<sequence>MAPELKWTVLSSEYIHRGPWATLRTDKCLMPDGRIVPQYYVLEYPDWANAVAITEDNKILMVRQYRHAAGVVSLEIPGGVVEPGEEPITGMKRELLEETGYSFSSMELLCKLHANPSTGNNITHCYIARGGKKVQNQHLDEQEQIIVEEYTIDEVKQLLAENKITQALHVSTLFYALMKLDAIQW</sequence>
<dbReference type="Gene3D" id="3.90.79.10">
    <property type="entry name" value="Nucleoside Triphosphate Pyrophosphohydrolase"/>
    <property type="match status" value="1"/>
</dbReference>
<dbReference type="PROSITE" id="PS51462">
    <property type="entry name" value="NUDIX"/>
    <property type="match status" value="1"/>
</dbReference>
<gene>
    <name evidence="9" type="ORF">GO816_14110</name>
</gene>
<evidence type="ECO:0000313" key="9">
    <source>
        <dbReference type="EMBL" id="MVN92266.1"/>
    </source>
</evidence>
<evidence type="ECO:0000313" key="10">
    <source>
        <dbReference type="Proteomes" id="UP000434850"/>
    </source>
</evidence>
<dbReference type="PROSITE" id="PS00893">
    <property type="entry name" value="NUDIX_BOX"/>
    <property type="match status" value="1"/>
</dbReference>
<comment type="catalytic activity">
    <reaction evidence="1">
        <text>GDP-alpha-D-mannose + H2O = alpha-D-mannose 1-phosphate + GMP + 2 H(+)</text>
        <dbReference type="Rhea" id="RHEA:27978"/>
        <dbReference type="ChEBI" id="CHEBI:15377"/>
        <dbReference type="ChEBI" id="CHEBI:15378"/>
        <dbReference type="ChEBI" id="CHEBI:57527"/>
        <dbReference type="ChEBI" id="CHEBI:58115"/>
        <dbReference type="ChEBI" id="CHEBI:58409"/>
    </reaction>
</comment>
<comment type="caution">
    <text evidence="9">The sequence shown here is derived from an EMBL/GenBank/DDBJ whole genome shotgun (WGS) entry which is preliminary data.</text>
</comment>
<evidence type="ECO:0000256" key="1">
    <source>
        <dbReference type="ARBA" id="ARBA00000847"/>
    </source>
</evidence>
<evidence type="ECO:0000256" key="5">
    <source>
        <dbReference type="ARBA" id="ARBA00022801"/>
    </source>
</evidence>
<dbReference type="PANTHER" id="PTHR11839:SF18">
    <property type="entry name" value="NUDIX HYDROLASE DOMAIN-CONTAINING PROTEIN"/>
    <property type="match status" value="1"/>
</dbReference>
<comment type="cofactor">
    <cofactor evidence="2">
        <name>Mg(2+)</name>
        <dbReference type="ChEBI" id="CHEBI:18420"/>
    </cofactor>
</comment>
<dbReference type="InterPro" id="IPR015797">
    <property type="entry name" value="NUDIX_hydrolase-like_dom_sf"/>
</dbReference>
<dbReference type="EMBL" id="WQLA01000005">
    <property type="protein sequence ID" value="MVN92266.1"/>
    <property type="molecule type" value="Genomic_DNA"/>
</dbReference>
<evidence type="ECO:0000256" key="3">
    <source>
        <dbReference type="ARBA" id="ARBA00007275"/>
    </source>
</evidence>
<dbReference type="PANTHER" id="PTHR11839">
    <property type="entry name" value="UDP/ADP-SUGAR PYROPHOSPHATASE"/>
    <property type="match status" value="1"/>
</dbReference>
<protein>
    <recommendedName>
        <fullName evidence="4">GDP-mannose pyrophosphatase</fullName>
    </recommendedName>
    <alternativeName>
        <fullName evidence="6">GDP-mannose hydrolase</fullName>
    </alternativeName>
    <alternativeName>
        <fullName evidence="7">GDPMK</fullName>
    </alternativeName>
</protein>
<comment type="similarity">
    <text evidence="3">Belongs to the Nudix hydrolase family. NudK subfamily.</text>
</comment>
<dbReference type="SUPFAM" id="SSF55811">
    <property type="entry name" value="Nudix"/>
    <property type="match status" value="1"/>
</dbReference>
<evidence type="ECO:0000256" key="2">
    <source>
        <dbReference type="ARBA" id="ARBA00001946"/>
    </source>
</evidence>
<dbReference type="Proteomes" id="UP000434850">
    <property type="component" value="Unassembled WGS sequence"/>
</dbReference>
<dbReference type="GO" id="GO:0019693">
    <property type="term" value="P:ribose phosphate metabolic process"/>
    <property type="evidence" value="ECO:0007669"/>
    <property type="project" value="TreeGrafter"/>
</dbReference>
<keyword evidence="5" id="KW-0378">Hydrolase</keyword>
<dbReference type="GO" id="GO:0005829">
    <property type="term" value="C:cytosol"/>
    <property type="evidence" value="ECO:0007669"/>
    <property type="project" value="TreeGrafter"/>
</dbReference>
<dbReference type="OrthoDB" id="9806150at2"/>
<evidence type="ECO:0000256" key="7">
    <source>
        <dbReference type="ARBA" id="ARBA00032272"/>
    </source>
</evidence>
<evidence type="ECO:0000259" key="8">
    <source>
        <dbReference type="PROSITE" id="PS51462"/>
    </source>
</evidence>
<proteinExistence type="inferred from homology"/>
<accession>A0A6I4IFE8</accession>
<dbReference type="GO" id="GO:0006753">
    <property type="term" value="P:nucleoside phosphate metabolic process"/>
    <property type="evidence" value="ECO:0007669"/>
    <property type="project" value="TreeGrafter"/>
</dbReference>
<dbReference type="GO" id="GO:0016787">
    <property type="term" value="F:hydrolase activity"/>
    <property type="evidence" value="ECO:0007669"/>
    <property type="project" value="UniProtKB-KW"/>
</dbReference>
<evidence type="ECO:0000256" key="4">
    <source>
        <dbReference type="ARBA" id="ARBA00016377"/>
    </source>
</evidence>
<dbReference type="RefSeq" id="WP_157542577.1">
    <property type="nucleotide sequence ID" value="NZ_WQLA01000005.1"/>
</dbReference>
<reference evidence="9 10" key="1">
    <citation type="submission" date="2019-12" db="EMBL/GenBank/DDBJ databases">
        <title>Mucilaginibacter sp. HME9299 genome sequencing and assembly.</title>
        <authorList>
            <person name="Kang H."/>
            <person name="Kim H."/>
            <person name="Joh K."/>
        </authorList>
    </citation>
    <scope>NUCLEOTIDE SEQUENCE [LARGE SCALE GENOMIC DNA]</scope>
    <source>
        <strain evidence="9 10">HME9299</strain>
    </source>
</reference>
<dbReference type="Pfam" id="PF00293">
    <property type="entry name" value="NUDIX"/>
    <property type="match status" value="1"/>
</dbReference>
<name>A0A6I4IFE8_9SPHI</name>